<dbReference type="PATRIC" id="fig|246196.56.peg.2807"/>
<keyword evidence="2" id="KW-1133">Transmembrane helix</keyword>
<reference evidence="3 4" key="2">
    <citation type="journal article" date="2009" name="Genome Res.">
        <title>Ortho-proteogenomics: multiple proteomes investigation through orthology and a new MS-based protocol.</title>
        <authorList>
            <person name="Gallien S."/>
            <person name="Perrodou E."/>
            <person name="Carapito C."/>
            <person name="Deshayes C."/>
            <person name="Reyrat J.M."/>
            <person name="Van Dorsselaer A."/>
            <person name="Poch O."/>
            <person name="Schaeffer C."/>
            <person name="Lecompte O."/>
        </authorList>
    </citation>
    <scope>NUCLEOTIDE SEQUENCE [LARGE SCALE GENOMIC DNA]</scope>
    <source>
        <strain evidence="4">ATCC 700084 / mc(2)155</strain>
    </source>
</reference>
<sequence>MRCACRSAVTSGGPAWRSPAPWPRPEYLPCRQHQSASVTASRVPGVVGEFFLRSFVSVLWLWPVLLVVAASVWRTEVLIGRVLSGQAELKSSVEQARHEAARAYDLASEKSFVAWDVKRVGDDRIRVVNVGRDEARSVTVTASNSDGVAEQTVSSVPASRGEDDRTPGVAVELAGSGSGEVRVEITWRSPLGRWTTERQILHGASGSALGFEHPRRDPVRDVLRRGAVPDGVGDQAPPLALLAQRPAGQLALDDPVHLQAAGVVAAVAVRFAREQGDEIDENGRRWPHHAEDLLDRLPAVADRLHVAHASIICSNGSARVTARRSSSSRGAPGAGRCRCCAPPRPDRSTADLPWRGSRCRSARSSPPTVPGRVHHPSRGRRRRPRRRGPSRVPAGRHGCRAGGDARPSARSHRGPRSWCPSGDREPCIPCRQGSAVKPPGQQGNTCPSIAGFCFLKRHRGDVLGSKLSGCAWGHEGVGGFGQ</sequence>
<feature type="transmembrane region" description="Helical" evidence="2">
    <location>
        <begin position="50"/>
        <end position="73"/>
    </location>
</feature>
<gene>
    <name evidence="3" type="ordered locus">MSMEI_2732</name>
</gene>
<dbReference type="EMBL" id="CP001663">
    <property type="protein sequence ID" value="AFP39200.1"/>
    <property type="molecule type" value="Genomic_DNA"/>
</dbReference>
<protein>
    <submittedName>
        <fullName evidence="3">Uncharacterized protein</fullName>
    </submittedName>
</protein>
<keyword evidence="2" id="KW-0812">Transmembrane</keyword>
<dbReference type="Proteomes" id="UP000006158">
    <property type="component" value="Chromosome"/>
</dbReference>
<evidence type="ECO:0000256" key="1">
    <source>
        <dbReference type="SAM" id="MobiDB-lite"/>
    </source>
</evidence>
<dbReference type="AlphaFoldDB" id="I7FCF4"/>
<name>I7FCF4_MYCS2</name>
<accession>I7FCF4</accession>
<proteinExistence type="predicted"/>
<organism evidence="3 4">
    <name type="scientific">Mycolicibacterium smegmatis (strain ATCC 700084 / mc(2)155)</name>
    <name type="common">Mycobacterium smegmatis</name>
    <dbReference type="NCBI Taxonomy" id="246196"/>
    <lineage>
        <taxon>Bacteria</taxon>
        <taxon>Bacillati</taxon>
        <taxon>Actinomycetota</taxon>
        <taxon>Actinomycetes</taxon>
        <taxon>Mycobacteriales</taxon>
        <taxon>Mycobacteriaceae</taxon>
        <taxon>Mycolicibacterium</taxon>
    </lineage>
</organism>
<feature type="compositionally biased region" description="Low complexity" evidence="1">
    <location>
        <begin position="323"/>
        <end position="336"/>
    </location>
</feature>
<dbReference type="KEGG" id="msg:MSMEI_2732"/>
<keyword evidence="2" id="KW-0472">Membrane</keyword>
<evidence type="ECO:0000313" key="4">
    <source>
        <dbReference type="Proteomes" id="UP000006158"/>
    </source>
</evidence>
<evidence type="ECO:0000313" key="3">
    <source>
        <dbReference type="EMBL" id="AFP39200.1"/>
    </source>
</evidence>
<feature type="compositionally biased region" description="Basic residues" evidence="1">
    <location>
        <begin position="372"/>
        <end position="389"/>
    </location>
</feature>
<feature type="region of interest" description="Disordered" evidence="1">
    <location>
        <begin position="316"/>
        <end position="422"/>
    </location>
</feature>
<reference evidence="3 4" key="1">
    <citation type="journal article" date="2007" name="Genome Biol.">
        <title>Interrupted coding sequences in Mycobacterium smegmatis: authentic mutations or sequencing errors?</title>
        <authorList>
            <person name="Deshayes C."/>
            <person name="Perrodou E."/>
            <person name="Gallien S."/>
            <person name="Euphrasie D."/>
            <person name="Schaeffer C."/>
            <person name="Van-Dorsselaer A."/>
            <person name="Poch O."/>
            <person name="Lecompte O."/>
            <person name="Reyrat J.M."/>
        </authorList>
    </citation>
    <scope>NUCLEOTIDE SEQUENCE [LARGE SCALE GENOMIC DNA]</scope>
    <source>
        <strain evidence="4">ATCC 700084 / mc(2)155</strain>
    </source>
</reference>
<feature type="compositionally biased region" description="Polar residues" evidence="1">
    <location>
        <begin position="141"/>
        <end position="157"/>
    </location>
</feature>
<feature type="region of interest" description="Disordered" evidence="1">
    <location>
        <begin position="141"/>
        <end position="167"/>
    </location>
</feature>
<evidence type="ECO:0000256" key="2">
    <source>
        <dbReference type="SAM" id="Phobius"/>
    </source>
</evidence>